<dbReference type="GO" id="GO:0005737">
    <property type="term" value="C:cytoplasm"/>
    <property type="evidence" value="ECO:0007669"/>
    <property type="project" value="TreeGrafter"/>
</dbReference>
<dbReference type="GO" id="GO:0005524">
    <property type="term" value="F:ATP binding"/>
    <property type="evidence" value="ECO:0007669"/>
    <property type="project" value="UniProtKB-KW"/>
</dbReference>
<dbReference type="PANTHER" id="PTHR10513:SF46">
    <property type="entry name" value="DEOXYGUANOSINE KINASE"/>
    <property type="match status" value="1"/>
</dbReference>
<feature type="domain" description="Deoxynucleoside kinase" evidence="3">
    <location>
        <begin position="6"/>
        <end position="197"/>
    </location>
</feature>
<dbReference type="Proteomes" id="UP000648239">
    <property type="component" value="Unassembled WGS sequence"/>
</dbReference>
<dbReference type="GO" id="GO:0019136">
    <property type="term" value="F:deoxynucleoside kinase activity"/>
    <property type="evidence" value="ECO:0007669"/>
    <property type="project" value="InterPro"/>
</dbReference>
<accession>A0A8J6XZV3</accession>
<keyword evidence="4" id="KW-0418">Kinase</keyword>
<dbReference type="CDD" id="cd01673">
    <property type="entry name" value="dNK"/>
    <property type="match status" value="1"/>
</dbReference>
<sequence length="212" mass="25099">MKFKSIAVEGPIGVGKTSFVELLAHKFDAHKILEDIDNPFLDDFYQDKPGSAFQAQLFFLLSRYRQLQELTQRDLFSQVMLADYIFPKDKIFAYLNLDDSELMIYDKLYNMLEIQVPKPDLVIFLQAETSCLVDRILRRRRKFEEGISEAYINEVNKAYNYYFFHYNQAPLLVIDTTNIDFVHQEEHLDELVEQIRKMDRGVQYYRPLGKAL</sequence>
<dbReference type="InterPro" id="IPR050566">
    <property type="entry name" value="Deoxyribonucleoside_kinase"/>
</dbReference>
<proteinExistence type="predicted"/>
<protein>
    <submittedName>
        <fullName evidence="4">Deoxynucleoside kinase</fullName>
    </submittedName>
</protein>
<feature type="active site" description="Proton acceptor" evidence="1">
    <location>
        <position position="83"/>
    </location>
</feature>
<evidence type="ECO:0000256" key="2">
    <source>
        <dbReference type="PIRSR" id="PIRSR000705-3"/>
    </source>
</evidence>
<evidence type="ECO:0000256" key="1">
    <source>
        <dbReference type="PIRSR" id="PIRSR000705-1"/>
    </source>
</evidence>
<dbReference type="InterPro" id="IPR027417">
    <property type="entry name" value="P-loop_NTPase"/>
</dbReference>
<keyword evidence="2" id="KW-0547">Nucleotide-binding</keyword>
<dbReference type="Pfam" id="PF01712">
    <property type="entry name" value="dNK"/>
    <property type="match status" value="1"/>
</dbReference>
<keyword evidence="4" id="KW-0808">Transferase</keyword>
<evidence type="ECO:0000313" key="5">
    <source>
        <dbReference type="Proteomes" id="UP000648239"/>
    </source>
</evidence>
<dbReference type="InterPro" id="IPR002624">
    <property type="entry name" value="DCK/DGK"/>
</dbReference>
<dbReference type="InterPro" id="IPR031314">
    <property type="entry name" value="DNK_dom"/>
</dbReference>
<feature type="binding site" evidence="2">
    <location>
        <begin position="10"/>
        <end position="18"/>
    </location>
    <ligand>
        <name>ATP</name>
        <dbReference type="ChEBI" id="CHEBI:30616"/>
    </ligand>
</feature>
<dbReference type="EMBL" id="JACXWD010000033">
    <property type="protein sequence ID" value="MBD3868485.1"/>
    <property type="molecule type" value="Genomic_DNA"/>
</dbReference>
<comment type="caution">
    <text evidence="4">The sequence shown here is derived from an EMBL/GenBank/DDBJ whole genome shotgun (WGS) entry which is preliminary data.</text>
</comment>
<name>A0A8J6XZV3_9BACT</name>
<organism evidence="4 5">
    <name type="scientific">Candidatus Polarisedimenticola svalbardensis</name>
    <dbReference type="NCBI Taxonomy" id="2886004"/>
    <lineage>
        <taxon>Bacteria</taxon>
        <taxon>Pseudomonadati</taxon>
        <taxon>Acidobacteriota</taxon>
        <taxon>Candidatus Polarisedimenticolia</taxon>
        <taxon>Candidatus Polarisedimenticolales</taxon>
        <taxon>Candidatus Polarisedimenticolaceae</taxon>
        <taxon>Candidatus Polarisedimenticola</taxon>
    </lineage>
</organism>
<feature type="binding site" evidence="2">
    <location>
        <begin position="135"/>
        <end position="139"/>
    </location>
    <ligand>
        <name>ATP</name>
        <dbReference type="ChEBI" id="CHEBI:30616"/>
    </ligand>
</feature>
<gene>
    <name evidence="4" type="ORF">IFK94_10215</name>
</gene>
<evidence type="ECO:0000259" key="3">
    <source>
        <dbReference type="Pfam" id="PF01712"/>
    </source>
</evidence>
<keyword evidence="2" id="KW-0067">ATP-binding</keyword>
<dbReference type="PANTHER" id="PTHR10513">
    <property type="entry name" value="DEOXYNUCLEOSIDE KINASE"/>
    <property type="match status" value="1"/>
</dbReference>
<reference evidence="4 5" key="1">
    <citation type="submission" date="2020-08" db="EMBL/GenBank/DDBJ databases">
        <title>Acidobacteriota in marine sediments use diverse sulfur dissimilation pathways.</title>
        <authorList>
            <person name="Wasmund K."/>
        </authorList>
    </citation>
    <scope>NUCLEOTIDE SEQUENCE [LARGE SCALE GENOMIC DNA]</scope>
    <source>
        <strain evidence="4">MAG AM4</strain>
    </source>
</reference>
<dbReference type="Gene3D" id="3.40.50.300">
    <property type="entry name" value="P-loop containing nucleotide triphosphate hydrolases"/>
    <property type="match status" value="1"/>
</dbReference>
<evidence type="ECO:0000313" key="4">
    <source>
        <dbReference type="EMBL" id="MBD3868485.1"/>
    </source>
</evidence>
<dbReference type="PIRSF" id="PIRSF000705">
    <property type="entry name" value="DNK"/>
    <property type="match status" value="1"/>
</dbReference>
<dbReference type="SUPFAM" id="SSF52540">
    <property type="entry name" value="P-loop containing nucleoside triphosphate hydrolases"/>
    <property type="match status" value="1"/>
</dbReference>
<dbReference type="AlphaFoldDB" id="A0A8J6XZV3"/>